<dbReference type="EMBL" id="BPLF01000001">
    <property type="protein sequence ID" value="GIX62151.1"/>
    <property type="molecule type" value="Genomic_DNA"/>
</dbReference>
<organism evidence="3 4">
    <name type="scientific">Babesia caballi</name>
    <dbReference type="NCBI Taxonomy" id="5871"/>
    <lineage>
        <taxon>Eukaryota</taxon>
        <taxon>Sar</taxon>
        <taxon>Alveolata</taxon>
        <taxon>Apicomplexa</taxon>
        <taxon>Aconoidasida</taxon>
        <taxon>Piroplasmida</taxon>
        <taxon>Babesiidae</taxon>
        <taxon>Babesia</taxon>
    </lineage>
</organism>
<feature type="region of interest" description="Disordered" evidence="1">
    <location>
        <begin position="85"/>
        <end position="107"/>
    </location>
</feature>
<protein>
    <recommendedName>
        <fullName evidence="2">DOT1 domain-containing protein</fullName>
    </recommendedName>
</protein>
<evidence type="ECO:0000313" key="3">
    <source>
        <dbReference type="EMBL" id="GIX62151.1"/>
    </source>
</evidence>
<evidence type="ECO:0000313" key="4">
    <source>
        <dbReference type="Proteomes" id="UP001497744"/>
    </source>
</evidence>
<dbReference type="AlphaFoldDB" id="A0AAV4LQM3"/>
<evidence type="ECO:0000256" key="1">
    <source>
        <dbReference type="SAM" id="MobiDB-lite"/>
    </source>
</evidence>
<dbReference type="Gene3D" id="3.40.50.150">
    <property type="entry name" value="Vaccinia Virus protein VP39"/>
    <property type="match status" value="1"/>
</dbReference>
<feature type="domain" description="DOT1" evidence="2">
    <location>
        <begin position="149"/>
        <end position="208"/>
    </location>
</feature>
<name>A0AAV4LQM3_BABCB</name>
<dbReference type="Proteomes" id="UP001497744">
    <property type="component" value="Unassembled WGS sequence"/>
</dbReference>
<accession>A0AAV4LQM3</accession>
<dbReference type="RefSeq" id="XP_067714220.1">
    <property type="nucleotide sequence ID" value="XM_067858119.1"/>
</dbReference>
<evidence type="ECO:0000259" key="2">
    <source>
        <dbReference type="Pfam" id="PF08123"/>
    </source>
</evidence>
<dbReference type="GeneID" id="94193632"/>
<gene>
    <name evidence="3" type="ORF">BcabD6B2_15860</name>
</gene>
<comment type="caution">
    <text evidence="3">The sequence shown here is derived from an EMBL/GenBank/DDBJ whole genome shotgun (WGS) entry which is preliminary data.</text>
</comment>
<sequence>MRGGGLRPKRRHVQLEDGANGVEMVGEGTPRRVLKASKRRQLIHRQPCPDPEPIEHSSAPLCLSLRQLSRLNSNGVDALAPLLERPNYGAGPVEPTTPTPCEDSSSDYRQLAQSQFRRIYYDLSRGIGIPDDGVGYLFKSGVNDISTSTYGMYGEIKPSCLQKICAEMARFGMDERSVILDLGSGRGAPNFFFAHQVPVFASVGIELCPVSYGLSVHNLLHYLRVDVARSVCESTGFGSAIPPCGSGRHASLISAQHPIADSVDSATCTPQAKRLFKHHDAETDCSSGTTSLGQTDSVATHYEGQAPYGDESTATPGLSDESDGSAFYRALDRFYTTPSSLGVAFCNEDISAFDHFDGASHIYSFDIAMEKALVNNIVRQFVNTRSAWLFASFNGDLIERFDLTGCFLAARVPCQMYKSGERRCCYIYVKSDWESIKREHDAIIGHLFDITDAEAAFCAGPTLPNPSAGLHSHRLVGPPACRAGCGCTASTLHPFMSAPAFISGWGFRSAKTVLLSQFNEPVSVLELVKLAKMPLEAQMGWYLKRVVHAGVMLTRSKRVTSLTQARQSLCLQRSKLLEMIATSSEPAITQKYVRLLQRHIRQKYMPVHSFTHQ</sequence>
<dbReference type="InterPro" id="IPR029063">
    <property type="entry name" value="SAM-dependent_MTases_sf"/>
</dbReference>
<dbReference type="GO" id="GO:0031151">
    <property type="term" value="F:histone H3K79 methyltransferase activity"/>
    <property type="evidence" value="ECO:0007669"/>
    <property type="project" value="InterPro"/>
</dbReference>
<dbReference type="InterPro" id="IPR025789">
    <property type="entry name" value="DOT1_dom"/>
</dbReference>
<proteinExistence type="predicted"/>
<dbReference type="SUPFAM" id="SSF53335">
    <property type="entry name" value="S-adenosyl-L-methionine-dependent methyltransferases"/>
    <property type="match status" value="1"/>
</dbReference>
<reference evidence="3 4" key="1">
    <citation type="submission" date="2021-06" db="EMBL/GenBank/DDBJ databases">
        <title>Genome sequence of Babesia caballi.</title>
        <authorList>
            <person name="Yamagishi J."/>
            <person name="Kidaka T."/>
            <person name="Ochi A."/>
        </authorList>
    </citation>
    <scope>NUCLEOTIDE SEQUENCE [LARGE SCALE GENOMIC DNA]</scope>
    <source>
        <strain evidence="3">USDA-D6B2</strain>
    </source>
</reference>
<dbReference type="Pfam" id="PF08123">
    <property type="entry name" value="DOT1"/>
    <property type="match status" value="1"/>
</dbReference>
<keyword evidence="4" id="KW-1185">Reference proteome</keyword>